<gene>
    <name evidence="3" type="ORF">Sradi_4371100</name>
</gene>
<dbReference type="AlphaFoldDB" id="A0AAW2NR99"/>
<dbReference type="EMBL" id="JACGWJ010000019">
    <property type="protein sequence ID" value="KAL0345398.1"/>
    <property type="molecule type" value="Genomic_DNA"/>
</dbReference>
<dbReference type="Pfam" id="PF13966">
    <property type="entry name" value="zf-RVT"/>
    <property type="match status" value="1"/>
</dbReference>
<comment type="caution">
    <text evidence="3">The sequence shown here is derived from an EMBL/GenBank/DDBJ whole genome shotgun (WGS) entry which is preliminary data.</text>
</comment>
<dbReference type="InterPro" id="IPR026960">
    <property type="entry name" value="RVT-Znf"/>
</dbReference>
<evidence type="ECO:0000259" key="2">
    <source>
        <dbReference type="Pfam" id="PF13966"/>
    </source>
</evidence>
<feature type="domain" description="Reverse transcriptase zinc-binding" evidence="2">
    <location>
        <begin position="31"/>
        <end position="101"/>
    </location>
</feature>
<proteinExistence type="predicted"/>
<reference evidence="3" key="1">
    <citation type="submission" date="2020-06" db="EMBL/GenBank/DDBJ databases">
        <authorList>
            <person name="Li T."/>
            <person name="Hu X."/>
            <person name="Zhang T."/>
            <person name="Song X."/>
            <person name="Zhang H."/>
            <person name="Dai N."/>
            <person name="Sheng W."/>
            <person name="Hou X."/>
            <person name="Wei L."/>
        </authorList>
    </citation>
    <scope>NUCLEOTIDE SEQUENCE</scope>
    <source>
        <strain evidence="3">G02</strain>
        <tissue evidence="3">Leaf</tissue>
    </source>
</reference>
<reference evidence="3" key="2">
    <citation type="journal article" date="2024" name="Plant">
        <title>Genomic evolution and insights into agronomic trait innovations of Sesamum species.</title>
        <authorList>
            <person name="Miao H."/>
            <person name="Wang L."/>
            <person name="Qu L."/>
            <person name="Liu H."/>
            <person name="Sun Y."/>
            <person name="Le M."/>
            <person name="Wang Q."/>
            <person name="Wei S."/>
            <person name="Zheng Y."/>
            <person name="Lin W."/>
            <person name="Duan Y."/>
            <person name="Cao H."/>
            <person name="Xiong S."/>
            <person name="Wang X."/>
            <person name="Wei L."/>
            <person name="Li C."/>
            <person name="Ma Q."/>
            <person name="Ju M."/>
            <person name="Zhao R."/>
            <person name="Li G."/>
            <person name="Mu C."/>
            <person name="Tian Q."/>
            <person name="Mei H."/>
            <person name="Zhang T."/>
            <person name="Gao T."/>
            <person name="Zhang H."/>
        </authorList>
    </citation>
    <scope>NUCLEOTIDE SEQUENCE</scope>
    <source>
        <strain evidence="3">G02</strain>
    </source>
</reference>
<evidence type="ECO:0000313" key="3">
    <source>
        <dbReference type="EMBL" id="KAL0345398.1"/>
    </source>
</evidence>
<name>A0AAW2NR99_SESRA</name>
<keyword evidence="1" id="KW-0732">Signal</keyword>
<feature type="signal peptide" evidence="1">
    <location>
        <begin position="1"/>
        <end position="27"/>
    </location>
</feature>
<sequence length="202" mass="22898">MRHMDVIRLRVHIVLSLQGLYLSTTSGSTSYKSANWHFIWSAAVPPKIKLFVWQSWRDSLPTSSNLQRRGVPSIGACPWCGTENEDLLHLLVHFPFGRLVWALSHLPWSVISTAPADPEVWFRYLHKQLNAQGFARALLVSWFLWGTRNRLLFENTPATAKDVIERVWSMEAILSPGARAASALEESLKAYQHLYFASVGIG</sequence>
<feature type="chain" id="PRO_5043800255" description="Reverse transcriptase zinc-binding domain-containing protein" evidence="1">
    <location>
        <begin position="28"/>
        <end position="202"/>
    </location>
</feature>
<accession>A0AAW2NR99</accession>
<organism evidence="3">
    <name type="scientific">Sesamum radiatum</name>
    <name type="common">Black benniseed</name>
    <dbReference type="NCBI Taxonomy" id="300843"/>
    <lineage>
        <taxon>Eukaryota</taxon>
        <taxon>Viridiplantae</taxon>
        <taxon>Streptophyta</taxon>
        <taxon>Embryophyta</taxon>
        <taxon>Tracheophyta</taxon>
        <taxon>Spermatophyta</taxon>
        <taxon>Magnoliopsida</taxon>
        <taxon>eudicotyledons</taxon>
        <taxon>Gunneridae</taxon>
        <taxon>Pentapetalae</taxon>
        <taxon>asterids</taxon>
        <taxon>lamiids</taxon>
        <taxon>Lamiales</taxon>
        <taxon>Pedaliaceae</taxon>
        <taxon>Sesamum</taxon>
    </lineage>
</organism>
<evidence type="ECO:0000256" key="1">
    <source>
        <dbReference type="SAM" id="SignalP"/>
    </source>
</evidence>
<protein>
    <recommendedName>
        <fullName evidence="2">Reverse transcriptase zinc-binding domain-containing protein</fullName>
    </recommendedName>
</protein>